<dbReference type="SUPFAM" id="SSF55785">
    <property type="entry name" value="PYP-like sensor domain (PAS domain)"/>
    <property type="match status" value="2"/>
</dbReference>
<dbReference type="Gene3D" id="3.30.450.20">
    <property type="entry name" value="PAS domain"/>
    <property type="match status" value="2"/>
</dbReference>
<evidence type="ECO:0000313" key="12">
    <source>
        <dbReference type="Proteomes" id="UP000653674"/>
    </source>
</evidence>
<gene>
    <name evidence="11" type="ORF">Pfl04_50150</name>
</gene>
<keyword evidence="12" id="KW-1185">Reference proteome</keyword>
<feature type="region of interest" description="Disordered" evidence="7">
    <location>
        <begin position="350"/>
        <end position="371"/>
    </location>
</feature>
<protein>
    <recommendedName>
        <fullName evidence="3">histidine kinase</fullName>
        <ecNumber evidence="3">2.7.13.3</ecNumber>
    </recommendedName>
</protein>
<dbReference type="RefSeq" id="WP_168080148.1">
    <property type="nucleotide sequence ID" value="NZ_BAAAQJ010000018.1"/>
</dbReference>
<dbReference type="PROSITE" id="PS50109">
    <property type="entry name" value="HIS_KIN"/>
    <property type="match status" value="1"/>
</dbReference>
<dbReference type="Pfam" id="PF02518">
    <property type="entry name" value="HATPase_c"/>
    <property type="match status" value="1"/>
</dbReference>
<dbReference type="SUPFAM" id="SSF47384">
    <property type="entry name" value="Homodimeric domain of signal transducing histidine kinase"/>
    <property type="match status" value="1"/>
</dbReference>
<keyword evidence="5" id="KW-0418">Kinase</keyword>
<comment type="subcellular location">
    <subcellularLocation>
        <location evidence="2">Cell membrane</location>
    </subcellularLocation>
</comment>
<dbReference type="GO" id="GO:0009927">
    <property type="term" value="F:histidine phosphotransfer kinase activity"/>
    <property type="evidence" value="ECO:0007669"/>
    <property type="project" value="TreeGrafter"/>
</dbReference>
<dbReference type="EC" id="2.7.13.3" evidence="3"/>
<evidence type="ECO:0000256" key="1">
    <source>
        <dbReference type="ARBA" id="ARBA00000085"/>
    </source>
</evidence>
<evidence type="ECO:0000259" key="9">
    <source>
        <dbReference type="PROSITE" id="PS50112"/>
    </source>
</evidence>
<organism evidence="11 12">
    <name type="scientific">Planosporangium flavigriseum</name>
    <dbReference type="NCBI Taxonomy" id="373681"/>
    <lineage>
        <taxon>Bacteria</taxon>
        <taxon>Bacillati</taxon>
        <taxon>Actinomycetota</taxon>
        <taxon>Actinomycetes</taxon>
        <taxon>Micromonosporales</taxon>
        <taxon>Micromonosporaceae</taxon>
        <taxon>Planosporangium</taxon>
    </lineage>
</organism>
<dbReference type="EMBL" id="BONU01000064">
    <property type="protein sequence ID" value="GIG76611.1"/>
    <property type="molecule type" value="Genomic_DNA"/>
</dbReference>
<dbReference type="InterPro" id="IPR003594">
    <property type="entry name" value="HATPase_dom"/>
</dbReference>
<dbReference type="InterPro" id="IPR001610">
    <property type="entry name" value="PAC"/>
</dbReference>
<dbReference type="InterPro" id="IPR035965">
    <property type="entry name" value="PAS-like_dom_sf"/>
</dbReference>
<dbReference type="PROSITE" id="PS50113">
    <property type="entry name" value="PAC"/>
    <property type="match status" value="2"/>
</dbReference>
<dbReference type="PROSITE" id="PS50112">
    <property type="entry name" value="PAS"/>
    <property type="match status" value="1"/>
</dbReference>
<evidence type="ECO:0000256" key="3">
    <source>
        <dbReference type="ARBA" id="ARBA00012438"/>
    </source>
</evidence>
<dbReference type="SMART" id="SM00091">
    <property type="entry name" value="PAS"/>
    <property type="match status" value="1"/>
</dbReference>
<dbReference type="InterPro" id="IPR036890">
    <property type="entry name" value="HATPase_C_sf"/>
</dbReference>
<dbReference type="InterPro" id="IPR005467">
    <property type="entry name" value="His_kinase_dom"/>
</dbReference>
<dbReference type="SMART" id="SM00086">
    <property type="entry name" value="PAC"/>
    <property type="match status" value="2"/>
</dbReference>
<evidence type="ECO:0000259" key="8">
    <source>
        <dbReference type="PROSITE" id="PS50109"/>
    </source>
</evidence>
<dbReference type="PANTHER" id="PTHR43047:SF72">
    <property type="entry name" value="OSMOSENSING HISTIDINE PROTEIN KINASE SLN1"/>
    <property type="match status" value="1"/>
</dbReference>
<feature type="domain" description="PAC" evidence="10">
    <location>
        <begin position="14"/>
        <end position="66"/>
    </location>
</feature>
<dbReference type="GO" id="GO:0000155">
    <property type="term" value="F:phosphorelay sensor kinase activity"/>
    <property type="evidence" value="ECO:0007669"/>
    <property type="project" value="InterPro"/>
</dbReference>
<evidence type="ECO:0000259" key="10">
    <source>
        <dbReference type="PROSITE" id="PS50113"/>
    </source>
</evidence>
<dbReference type="PRINTS" id="PR00344">
    <property type="entry name" value="BCTRLSENSOR"/>
</dbReference>
<dbReference type="Gene3D" id="3.30.565.10">
    <property type="entry name" value="Histidine kinase-like ATPase, C-terminal domain"/>
    <property type="match status" value="1"/>
</dbReference>
<dbReference type="Proteomes" id="UP000653674">
    <property type="component" value="Unassembled WGS sequence"/>
</dbReference>
<evidence type="ECO:0000313" key="11">
    <source>
        <dbReference type="EMBL" id="GIG76611.1"/>
    </source>
</evidence>
<evidence type="ECO:0000256" key="7">
    <source>
        <dbReference type="SAM" id="MobiDB-lite"/>
    </source>
</evidence>
<dbReference type="CDD" id="cd00130">
    <property type="entry name" value="PAS"/>
    <property type="match status" value="1"/>
</dbReference>
<dbReference type="InterPro" id="IPR036097">
    <property type="entry name" value="HisK_dim/P_sf"/>
</dbReference>
<dbReference type="InterPro" id="IPR013655">
    <property type="entry name" value="PAS_fold_3"/>
</dbReference>
<dbReference type="InterPro" id="IPR000014">
    <property type="entry name" value="PAS"/>
</dbReference>
<feature type="domain" description="PAC" evidence="10">
    <location>
        <begin position="141"/>
        <end position="193"/>
    </location>
</feature>
<proteinExistence type="predicted"/>
<name>A0A8J3M018_9ACTN</name>
<keyword evidence="4" id="KW-0808">Transferase</keyword>
<accession>A0A8J3M018</accession>
<comment type="catalytic activity">
    <reaction evidence="1">
        <text>ATP + protein L-histidine = ADP + protein N-phospho-L-histidine.</text>
        <dbReference type="EC" id="2.7.13.3"/>
    </reaction>
</comment>
<keyword evidence="6" id="KW-0902">Two-component regulatory system</keyword>
<dbReference type="PANTHER" id="PTHR43047">
    <property type="entry name" value="TWO-COMPONENT HISTIDINE PROTEIN KINASE"/>
    <property type="match status" value="1"/>
</dbReference>
<dbReference type="GO" id="GO:0005886">
    <property type="term" value="C:plasma membrane"/>
    <property type="evidence" value="ECO:0007669"/>
    <property type="project" value="UniProtKB-SubCell"/>
</dbReference>
<evidence type="ECO:0000256" key="2">
    <source>
        <dbReference type="ARBA" id="ARBA00004236"/>
    </source>
</evidence>
<reference evidence="11" key="1">
    <citation type="submission" date="2021-01" db="EMBL/GenBank/DDBJ databases">
        <title>Whole genome shotgun sequence of Planosporangium flavigriseum NBRC 105377.</title>
        <authorList>
            <person name="Komaki H."/>
            <person name="Tamura T."/>
        </authorList>
    </citation>
    <scope>NUCLEOTIDE SEQUENCE</scope>
    <source>
        <strain evidence="11">NBRC 105377</strain>
    </source>
</reference>
<dbReference type="NCBIfam" id="TIGR00229">
    <property type="entry name" value="sensory_box"/>
    <property type="match status" value="1"/>
</dbReference>
<dbReference type="SMART" id="SM00387">
    <property type="entry name" value="HATPase_c"/>
    <property type="match status" value="1"/>
</dbReference>
<dbReference type="SUPFAM" id="SSF55874">
    <property type="entry name" value="ATPase domain of HSP90 chaperone/DNA topoisomerase II/histidine kinase"/>
    <property type="match status" value="1"/>
</dbReference>
<dbReference type="InterPro" id="IPR000700">
    <property type="entry name" value="PAS-assoc_C"/>
</dbReference>
<sequence length="371" mass="40431">MAEIDRILLTAGRWDGELIHLRSDGTSITVSSRQALRRDPDGTPTAILETNTDVSARVAAERALADREERFRTQFELAPIAQAVGRLDGTITEVNDAYCAMVGRSREELLGTNYRDRVHPDVRADDLAHLANLFAGEYSSYQRDKRMVRPDGGVVEVNSYISLIRDAEGRPQPVVAQLKDITSRLQAERDRDAAAAELAQRNAQLERSNVELEAANQLKLDLMGMISHEIGTPLTDAIAQALATVEIDIPVTGADKLAALVSPSHLQHILINFLTNAAKYGGGATAVHVSGDGVDVDIRVRDNGPGVPEELRDDLFEPFTRGTDSSARANGTGLGLYIVRSLAEANSGRVWHEPRSPQGSDFTLRLARSPR</sequence>
<evidence type="ECO:0000256" key="4">
    <source>
        <dbReference type="ARBA" id="ARBA00022679"/>
    </source>
</evidence>
<evidence type="ECO:0000256" key="5">
    <source>
        <dbReference type="ARBA" id="ARBA00022777"/>
    </source>
</evidence>
<feature type="domain" description="Histidine kinase" evidence="8">
    <location>
        <begin position="245"/>
        <end position="370"/>
    </location>
</feature>
<dbReference type="AlphaFoldDB" id="A0A8J3M018"/>
<dbReference type="Pfam" id="PF08447">
    <property type="entry name" value="PAS_3"/>
    <property type="match status" value="1"/>
</dbReference>
<dbReference type="InterPro" id="IPR004358">
    <property type="entry name" value="Sig_transdc_His_kin-like_C"/>
</dbReference>
<evidence type="ECO:0000256" key="6">
    <source>
        <dbReference type="ARBA" id="ARBA00023012"/>
    </source>
</evidence>
<feature type="domain" description="PAS" evidence="9">
    <location>
        <begin position="67"/>
        <end position="137"/>
    </location>
</feature>
<comment type="caution">
    <text evidence="11">The sequence shown here is derived from an EMBL/GenBank/DDBJ whole genome shotgun (WGS) entry which is preliminary data.</text>
</comment>